<reference evidence="5 6" key="1">
    <citation type="submission" date="2019-10" db="EMBL/GenBank/DDBJ databases">
        <title>Nocardia macrotermitis sp. nov. and Nocardia aurantia sp. nov., isolated from the gut of fungus growing-termite Macrotermes natalensis.</title>
        <authorList>
            <person name="Benndorf R."/>
            <person name="Schwitalla J."/>
            <person name="Martin K."/>
            <person name="De Beer W."/>
            <person name="Kaster A.-K."/>
            <person name="Vollmers J."/>
            <person name="Poulsen M."/>
            <person name="Beemelmanns C."/>
        </authorList>
    </citation>
    <scope>NUCLEOTIDE SEQUENCE [LARGE SCALE GENOMIC DNA]</scope>
    <source>
        <strain evidence="5 6">RB56</strain>
    </source>
</reference>
<accession>A0A7K0DQB2</accession>
<dbReference type="Gene3D" id="3.40.50.720">
    <property type="entry name" value="NAD(P)-binding Rossmann-like Domain"/>
    <property type="match status" value="1"/>
</dbReference>
<evidence type="ECO:0000256" key="2">
    <source>
        <dbReference type="ARBA" id="ARBA00023002"/>
    </source>
</evidence>
<dbReference type="SUPFAM" id="SSF51735">
    <property type="entry name" value="NAD(P)-binding Rossmann-fold domains"/>
    <property type="match status" value="1"/>
</dbReference>
<protein>
    <submittedName>
        <fullName evidence="5">3-phenylpropionate-dihydrodiol/cinnamic acid-dihydrodiol dehydrogenase</fullName>
        <ecNumber evidence="5">1.3.1.87</ecNumber>
    </submittedName>
</protein>
<feature type="domain" description="Ketoreductase" evidence="4">
    <location>
        <begin position="7"/>
        <end position="192"/>
    </location>
</feature>
<dbReference type="InterPro" id="IPR036291">
    <property type="entry name" value="NAD(P)-bd_dom_sf"/>
</dbReference>
<keyword evidence="6" id="KW-1185">Reference proteome</keyword>
<dbReference type="PANTHER" id="PTHR43391">
    <property type="entry name" value="RETINOL DEHYDROGENASE-RELATED"/>
    <property type="match status" value="1"/>
</dbReference>
<keyword evidence="2 5" id="KW-0560">Oxidoreductase</keyword>
<name>A0A7K0DQB2_9NOCA</name>
<dbReference type="PANTHER" id="PTHR43391:SF26">
    <property type="entry name" value="BLL7251 PROTEIN"/>
    <property type="match status" value="1"/>
</dbReference>
<dbReference type="AlphaFoldDB" id="A0A7K0DQB2"/>
<organism evidence="5 6">
    <name type="scientific">Nocardia aurantia</name>
    <dbReference type="NCBI Taxonomy" id="2585199"/>
    <lineage>
        <taxon>Bacteria</taxon>
        <taxon>Bacillati</taxon>
        <taxon>Actinomycetota</taxon>
        <taxon>Actinomycetes</taxon>
        <taxon>Mycobacteriales</taxon>
        <taxon>Nocardiaceae</taxon>
        <taxon>Nocardia</taxon>
    </lineage>
</organism>
<gene>
    <name evidence="5" type="primary">hcaB_9</name>
    <name evidence="5" type="ORF">NRB56_33000</name>
</gene>
<evidence type="ECO:0000256" key="3">
    <source>
        <dbReference type="RuleBase" id="RU000363"/>
    </source>
</evidence>
<comment type="similarity">
    <text evidence="1 3">Belongs to the short-chain dehydrogenases/reductases (SDR) family.</text>
</comment>
<dbReference type="GO" id="GO:0018498">
    <property type="term" value="F:2,3-dihydroxy-2,3-dihydro-phenylpropionate dehydrogenase activity"/>
    <property type="evidence" value="ECO:0007669"/>
    <property type="project" value="UniProtKB-EC"/>
</dbReference>
<comment type="caution">
    <text evidence="5">The sequence shown here is derived from an EMBL/GenBank/DDBJ whole genome shotgun (WGS) entry which is preliminary data.</text>
</comment>
<dbReference type="CDD" id="cd05233">
    <property type="entry name" value="SDR_c"/>
    <property type="match status" value="1"/>
</dbReference>
<dbReference type="RefSeq" id="WP_153342958.1">
    <property type="nucleotide sequence ID" value="NZ_WEGI01000006.1"/>
</dbReference>
<evidence type="ECO:0000313" key="5">
    <source>
        <dbReference type="EMBL" id="MQY27717.1"/>
    </source>
</evidence>
<dbReference type="OrthoDB" id="210852at2"/>
<dbReference type="SMART" id="SM00822">
    <property type="entry name" value="PKS_KR"/>
    <property type="match status" value="1"/>
</dbReference>
<dbReference type="EMBL" id="WEGI01000006">
    <property type="protein sequence ID" value="MQY27717.1"/>
    <property type="molecule type" value="Genomic_DNA"/>
</dbReference>
<dbReference type="Pfam" id="PF00106">
    <property type="entry name" value="adh_short"/>
    <property type="match status" value="1"/>
</dbReference>
<evidence type="ECO:0000256" key="1">
    <source>
        <dbReference type="ARBA" id="ARBA00006484"/>
    </source>
</evidence>
<dbReference type="Proteomes" id="UP000431401">
    <property type="component" value="Unassembled WGS sequence"/>
</dbReference>
<dbReference type="EC" id="1.3.1.87" evidence="5"/>
<dbReference type="PRINTS" id="PR00081">
    <property type="entry name" value="GDHRDH"/>
</dbReference>
<dbReference type="InterPro" id="IPR002347">
    <property type="entry name" value="SDR_fam"/>
</dbReference>
<evidence type="ECO:0000313" key="6">
    <source>
        <dbReference type="Proteomes" id="UP000431401"/>
    </source>
</evidence>
<dbReference type="PRINTS" id="PR00080">
    <property type="entry name" value="SDRFAMILY"/>
</dbReference>
<sequence length="278" mass="29518">MDTVRDRTAIITGGGSGIGRATARSLARRGANIVVADIDAAAARSAAAAITDAGGRAVAAHCDVAAENAFDELKALALNSFGRVDVMMNNVGVLTRGRPEHLPVAEWQRLIDINLMSVVRSNATFLPLLLEQGHGHIVNTASFAGLYTYSYDRLPYAATKAAVVQISEGLRLYLQPRGIGVTVLCPGPVMTNIMASMPPTFGPEVPTRGPGAQFAPLAPDVVGEQVATAILDDTFMLYTHEAVRDLLVERASDWNAFVAERIRTIEEGENAPGKPGRE</sequence>
<proteinExistence type="inferred from homology"/>
<evidence type="ECO:0000259" key="4">
    <source>
        <dbReference type="SMART" id="SM00822"/>
    </source>
</evidence>
<dbReference type="InterPro" id="IPR057326">
    <property type="entry name" value="KR_dom"/>
</dbReference>